<comment type="caution">
    <text evidence="2">The sequence shown here is derived from an EMBL/GenBank/DDBJ whole genome shotgun (WGS) entry which is preliminary data.</text>
</comment>
<gene>
    <name evidence="2" type="ORF">CRP01_15590</name>
</gene>
<organism evidence="2 3">
    <name type="scientific">Flavilitoribacter nigricans (strain ATCC 23147 / DSM 23189 / NBRC 102662 / NCIMB 1420 / SS-2)</name>
    <name type="common">Lewinella nigricans</name>
    <dbReference type="NCBI Taxonomy" id="1122177"/>
    <lineage>
        <taxon>Bacteria</taxon>
        <taxon>Pseudomonadati</taxon>
        <taxon>Bacteroidota</taxon>
        <taxon>Saprospiria</taxon>
        <taxon>Saprospirales</taxon>
        <taxon>Lewinellaceae</taxon>
        <taxon>Flavilitoribacter</taxon>
    </lineage>
</organism>
<keyword evidence="1" id="KW-0812">Transmembrane</keyword>
<accession>A0A2D0NB72</accession>
<keyword evidence="1" id="KW-0472">Membrane</keyword>
<dbReference type="Proteomes" id="UP000223913">
    <property type="component" value="Unassembled WGS sequence"/>
</dbReference>
<name>A0A2D0NB72_FLAN2</name>
<evidence type="ECO:0000313" key="3">
    <source>
        <dbReference type="Proteomes" id="UP000223913"/>
    </source>
</evidence>
<sequence>MKTKKINEEQLTELFAFMRRKRVRYYDLQVELVDHFASAIEDIWREEPRVSFESAVERVYGKFPITGFWSLIDQQTQAIQKEAWRWVFRSWTTYFHWPKVLLSIAVLLAIRLLFYLPIPAEWLISIGFLLIFGCGIRTIYFSKKGMVKDGKRFLRLEATYGVIANVINVFNSWFYIYMIGSHDFTPLADWVAWLLAFFFTYSGFFMYILFFQLPKRVKEDLHRYFPRYV</sequence>
<dbReference type="RefSeq" id="WP_099150996.1">
    <property type="nucleotide sequence ID" value="NZ_PDUD01000021.1"/>
</dbReference>
<feature type="transmembrane region" description="Helical" evidence="1">
    <location>
        <begin position="190"/>
        <end position="213"/>
    </location>
</feature>
<feature type="transmembrane region" description="Helical" evidence="1">
    <location>
        <begin position="94"/>
        <end position="116"/>
    </location>
</feature>
<evidence type="ECO:0000313" key="2">
    <source>
        <dbReference type="EMBL" id="PHN05419.1"/>
    </source>
</evidence>
<proteinExistence type="predicted"/>
<evidence type="ECO:0000256" key="1">
    <source>
        <dbReference type="SAM" id="Phobius"/>
    </source>
</evidence>
<dbReference type="EMBL" id="PDUD01000021">
    <property type="protein sequence ID" value="PHN05419.1"/>
    <property type="molecule type" value="Genomic_DNA"/>
</dbReference>
<dbReference type="AlphaFoldDB" id="A0A2D0NB72"/>
<feature type="transmembrane region" description="Helical" evidence="1">
    <location>
        <begin position="122"/>
        <end position="140"/>
    </location>
</feature>
<dbReference type="OrthoDB" id="662673at2"/>
<keyword evidence="3" id="KW-1185">Reference proteome</keyword>
<feature type="transmembrane region" description="Helical" evidence="1">
    <location>
        <begin position="160"/>
        <end position="178"/>
    </location>
</feature>
<keyword evidence="1" id="KW-1133">Transmembrane helix</keyword>
<protein>
    <submittedName>
        <fullName evidence="2">Uncharacterized protein</fullName>
    </submittedName>
</protein>
<reference evidence="2 3" key="1">
    <citation type="submission" date="2017-10" db="EMBL/GenBank/DDBJ databases">
        <title>The draft genome sequence of Lewinella nigricans NBRC 102662.</title>
        <authorList>
            <person name="Wang K."/>
        </authorList>
    </citation>
    <scope>NUCLEOTIDE SEQUENCE [LARGE SCALE GENOMIC DNA]</scope>
    <source>
        <strain evidence="2 3">NBRC 102662</strain>
    </source>
</reference>